<sequence length="91" mass="9545">MQASKHAICMVLEPYPSGGCQILRSEENIFMGIDSAAPAEANTTAGGGGQRRIDCTPSNPTSPPTSLPPPAENLLFVDLPTLCAPSIKVHR</sequence>
<evidence type="ECO:0000313" key="3">
    <source>
        <dbReference type="Proteomes" id="UP000324222"/>
    </source>
</evidence>
<evidence type="ECO:0000313" key="2">
    <source>
        <dbReference type="EMBL" id="MPC31404.1"/>
    </source>
</evidence>
<name>A0A5B7EFQ2_PORTR</name>
<protein>
    <submittedName>
        <fullName evidence="2">Uncharacterized protein</fullName>
    </submittedName>
</protein>
<organism evidence="2 3">
    <name type="scientific">Portunus trituberculatus</name>
    <name type="common">Swimming crab</name>
    <name type="synonym">Neptunus trituberculatus</name>
    <dbReference type="NCBI Taxonomy" id="210409"/>
    <lineage>
        <taxon>Eukaryota</taxon>
        <taxon>Metazoa</taxon>
        <taxon>Ecdysozoa</taxon>
        <taxon>Arthropoda</taxon>
        <taxon>Crustacea</taxon>
        <taxon>Multicrustacea</taxon>
        <taxon>Malacostraca</taxon>
        <taxon>Eumalacostraca</taxon>
        <taxon>Eucarida</taxon>
        <taxon>Decapoda</taxon>
        <taxon>Pleocyemata</taxon>
        <taxon>Brachyura</taxon>
        <taxon>Eubrachyura</taxon>
        <taxon>Portunoidea</taxon>
        <taxon>Portunidae</taxon>
        <taxon>Portuninae</taxon>
        <taxon>Portunus</taxon>
    </lineage>
</organism>
<reference evidence="2 3" key="1">
    <citation type="submission" date="2019-05" db="EMBL/GenBank/DDBJ databases">
        <title>Another draft genome of Portunus trituberculatus and its Hox gene families provides insights of decapod evolution.</title>
        <authorList>
            <person name="Jeong J.-H."/>
            <person name="Song I."/>
            <person name="Kim S."/>
            <person name="Choi T."/>
            <person name="Kim D."/>
            <person name="Ryu S."/>
            <person name="Kim W."/>
        </authorList>
    </citation>
    <scope>NUCLEOTIDE SEQUENCE [LARGE SCALE GENOMIC DNA]</scope>
    <source>
        <tissue evidence="2">Muscle</tissue>
    </source>
</reference>
<comment type="caution">
    <text evidence="2">The sequence shown here is derived from an EMBL/GenBank/DDBJ whole genome shotgun (WGS) entry which is preliminary data.</text>
</comment>
<feature type="compositionally biased region" description="Pro residues" evidence="1">
    <location>
        <begin position="60"/>
        <end position="71"/>
    </location>
</feature>
<dbReference type="Proteomes" id="UP000324222">
    <property type="component" value="Unassembled WGS sequence"/>
</dbReference>
<feature type="region of interest" description="Disordered" evidence="1">
    <location>
        <begin position="40"/>
        <end position="71"/>
    </location>
</feature>
<keyword evidence="3" id="KW-1185">Reference proteome</keyword>
<gene>
    <name evidence="2" type="ORF">E2C01_024692</name>
</gene>
<evidence type="ECO:0000256" key="1">
    <source>
        <dbReference type="SAM" id="MobiDB-lite"/>
    </source>
</evidence>
<proteinExistence type="predicted"/>
<accession>A0A5B7EFQ2</accession>
<dbReference type="EMBL" id="VSRR010002428">
    <property type="protein sequence ID" value="MPC31404.1"/>
    <property type="molecule type" value="Genomic_DNA"/>
</dbReference>
<dbReference type="AlphaFoldDB" id="A0A5B7EFQ2"/>